<protein>
    <recommendedName>
        <fullName evidence="7">Choline monooxygenase, chloroplastic</fullName>
        <ecNumber evidence="6">1.14.15.7</ecNumber>
    </recommendedName>
</protein>
<comment type="catalytic activity">
    <reaction evidence="16">
        <text>choline + 2 reduced [2Fe-2S]-[ferredoxin] + O2 + 2 H(+) = betaine aldehyde hydrate + 2 oxidized [2Fe-2S]-[ferredoxin] + H2O</text>
        <dbReference type="Rhea" id="RHEA:17769"/>
        <dbReference type="Rhea" id="RHEA-COMP:10000"/>
        <dbReference type="Rhea" id="RHEA-COMP:10001"/>
        <dbReference type="ChEBI" id="CHEBI:15354"/>
        <dbReference type="ChEBI" id="CHEBI:15377"/>
        <dbReference type="ChEBI" id="CHEBI:15378"/>
        <dbReference type="ChEBI" id="CHEBI:15379"/>
        <dbReference type="ChEBI" id="CHEBI:15870"/>
        <dbReference type="ChEBI" id="CHEBI:33737"/>
        <dbReference type="ChEBI" id="CHEBI:33738"/>
        <dbReference type="EC" id="1.14.15.7"/>
    </reaction>
</comment>
<evidence type="ECO:0000256" key="7">
    <source>
        <dbReference type="ARBA" id="ARBA00014931"/>
    </source>
</evidence>
<keyword evidence="12" id="KW-0408">Iron</keyword>
<dbReference type="GO" id="GO:0009570">
    <property type="term" value="C:chloroplast stroma"/>
    <property type="evidence" value="ECO:0007669"/>
    <property type="project" value="UniProtKB-SubCell"/>
</dbReference>
<evidence type="ECO:0000256" key="3">
    <source>
        <dbReference type="ARBA" id="ARBA00004470"/>
    </source>
</evidence>
<evidence type="ECO:0000313" key="19">
    <source>
        <dbReference type="Proteomes" id="UP001627284"/>
    </source>
</evidence>
<dbReference type="EC" id="1.14.15.7" evidence="6"/>
<feature type="non-terminal residue" evidence="18">
    <location>
        <position position="1"/>
    </location>
</feature>
<keyword evidence="8" id="KW-0001">2Fe-2S</keyword>
<accession>A0ABD2U5V9</accession>
<comment type="subcellular location">
    <subcellularLocation>
        <location evidence="3">Plastid</location>
        <location evidence="3">Chloroplast stroma</location>
    </subcellularLocation>
</comment>
<dbReference type="InterPro" id="IPR015881">
    <property type="entry name" value="ARHD_Rieske_2Fe_2S"/>
</dbReference>
<evidence type="ECO:0000256" key="10">
    <source>
        <dbReference type="ARBA" id="ARBA00022946"/>
    </source>
</evidence>
<dbReference type="PROSITE" id="PS51296">
    <property type="entry name" value="RIESKE"/>
    <property type="match status" value="1"/>
</dbReference>
<comment type="cofactor">
    <cofactor evidence="1">
        <name>Fe cation</name>
        <dbReference type="ChEBI" id="CHEBI:24875"/>
    </cofactor>
</comment>
<dbReference type="InterPro" id="IPR015879">
    <property type="entry name" value="Ring_hydroxy_dOase_asu_C_dom"/>
</dbReference>
<evidence type="ECO:0000256" key="12">
    <source>
        <dbReference type="ARBA" id="ARBA00023004"/>
    </source>
</evidence>
<feature type="domain" description="Rieske" evidence="17">
    <location>
        <begin position="105"/>
        <end position="212"/>
    </location>
</feature>
<dbReference type="Proteomes" id="UP001627284">
    <property type="component" value="Unassembled WGS sequence"/>
</dbReference>
<keyword evidence="14" id="KW-0520">NAD</keyword>
<comment type="similarity">
    <text evidence="5">Belongs to the choline monooxygenase family.</text>
</comment>
<dbReference type="InterPro" id="IPR001663">
    <property type="entry name" value="Rng_hydr_dOase-A"/>
</dbReference>
<evidence type="ECO:0000256" key="8">
    <source>
        <dbReference type="ARBA" id="ARBA00022714"/>
    </source>
</evidence>
<gene>
    <name evidence="18" type="ORF">AABB24_012303</name>
</gene>
<keyword evidence="13" id="KW-0411">Iron-sulfur</keyword>
<evidence type="ECO:0000256" key="4">
    <source>
        <dbReference type="ARBA" id="ARBA00004866"/>
    </source>
</evidence>
<dbReference type="InterPro" id="IPR036922">
    <property type="entry name" value="Rieske_2Fe-2S_sf"/>
</dbReference>
<evidence type="ECO:0000256" key="9">
    <source>
        <dbReference type="ARBA" id="ARBA00022723"/>
    </source>
</evidence>
<evidence type="ECO:0000256" key="11">
    <source>
        <dbReference type="ARBA" id="ARBA00023002"/>
    </source>
</evidence>
<proteinExistence type="inferred from homology"/>
<dbReference type="CDD" id="cd08883">
    <property type="entry name" value="RHO_alpha_C_CMO-like"/>
    <property type="match status" value="1"/>
</dbReference>
<evidence type="ECO:0000256" key="15">
    <source>
        <dbReference type="ARBA" id="ARBA00034078"/>
    </source>
</evidence>
<comment type="caution">
    <text evidence="18">The sequence shown here is derived from an EMBL/GenBank/DDBJ whole genome shotgun (WGS) entry which is preliminary data.</text>
</comment>
<dbReference type="SUPFAM" id="SSF55961">
    <property type="entry name" value="Bet v1-like"/>
    <property type="match status" value="1"/>
</dbReference>
<reference evidence="18 19" key="1">
    <citation type="submission" date="2024-05" db="EMBL/GenBank/DDBJ databases">
        <title>De novo assembly of an allotetraploid wild potato.</title>
        <authorList>
            <person name="Hosaka A.J."/>
        </authorList>
    </citation>
    <scope>NUCLEOTIDE SEQUENCE [LARGE SCALE GENOMIC DNA]</scope>
    <source>
        <tissue evidence="18">Young leaves</tissue>
    </source>
</reference>
<dbReference type="SUPFAM" id="SSF50022">
    <property type="entry name" value="ISP domain"/>
    <property type="match status" value="1"/>
</dbReference>
<keyword evidence="9" id="KW-0479">Metal-binding</keyword>
<comment type="cofactor">
    <cofactor evidence="15">
        <name>[2Fe-2S] cluster</name>
        <dbReference type="ChEBI" id="CHEBI:190135"/>
    </cofactor>
</comment>
<dbReference type="GO" id="GO:0019133">
    <property type="term" value="F:choline monooxygenase activity"/>
    <property type="evidence" value="ECO:0007669"/>
    <property type="project" value="UniProtKB-EC"/>
</dbReference>
<sequence length="429" mass="49024">KKKGKCSDNIFHSFVFCTMAMLQNFSSLHQSIKITPFKIHMIFTCSVKPRKHYHSLQVSSKYTQKLVLEFDPKIPIEEATTPPSSWYTDSCFYTYELNQVFFKGWQSVGYTEQIKEPRQYFTGRLGNVEYVVCRDDGGKIHAFHNVCRHRASPLATASGKNSCFVCPYHGWTYELDGALQKATRIAGIKNFRVNEMGLVPVRVAVWGPFILLNFENGVLPEEEADIDLVGNEWLGNSSQILTDGGVDSSLSFLCRREYTVECNWKVYCDNYLDGGYHVPYVHKSYASVLKLDSYSTTIHEKVSIQRCDAEKDQEFDRLGSKPALYAFVYPNSMISRYGPWMDTNLVLPQGPRKCLVIFDYFLDSSHKGDESFIAQSLEDSETVQIEDMKLCEAIQRGLESPAYCSGRYVPQVEKAVHHFHSLLYESLSN</sequence>
<dbReference type="PRINTS" id="PR00090">
    <property type="entry name" value="RNGDIOXGNASE"/>
</dbReference>
<comment type="pathway">
    <text evidence="4">Amine and polyamine biosynthesis; betaine biosynthesis via choline pathway; betaine aldehyde from choline (monooxygenase route): step 1/1.</text>
</comment>
<dbReference type="PANTHER" id="PTHR43756">
    <property type="entry name" value="CHOLINE MONOOXYGENASE, CHLOROPLASTIC"/>
    <property type="match status" value="1"/>
</dbReference>
<name>A0ABD2U5V9_9SOLN</name>
<comment type="function">
    <text evidence="2">Catalyzes the first step of the osmoprotectant glycine betaine synthesis.</text>
</comment>
<evidence type="ECO:0000259" key="17">
    <source>
        <dbReference type="PROSITE" id="PS51296"/>
    </source>
</evidence>
<dbReference type="Pfam" id="PF00848">
    <property type="entry name" value="Ring_hydroxyl_A"/>
    <property type="match status" value="1"/>
</dbReference>
<dbReference type="GO" id="GO:0046872">
    <property type="term" value="F:metal ion binding"/>
    <property type="evidence" value="ECO:0007669"/>
    <property type="project" value="UniProtKB-KW"/>
</dbReference>
<dbReference type="EMBL" id="JBJKTR010000007">
    <property type="protein sequence ID" value="KAL3362942.1"/>
    <property type="molecule type" value="Genomic_DNA"/>
</dbReference>
<evidence type="ECO:0000256" key="16">
    <source>
        <dbReference type="ARBA" id="ARBA00049097"/>
    </source>
</evidence>
<evidence type="ECO:0000256" key="5">
    <source>
        <dbReference type="ARBA" id="ARBA00010848"/>
    </source>
</evidence>
<organism evidence="18 19">
    <name type="scientific">Solanum stoloniferum</name>
    <dbReference type="NCBI Taxonomy" id="62892"/>
    <lineage>
        <taxon>Eukaryota</taxon>
        <taxon>Viridiplantae</taxon>
        <taxon>Streptophyta</taxon>
        <taxon>Embryophyta</taxon>
        <taxon>Tracheophyta</taxon>
        <taxon>Spermatophyta</taxon>
        <taxon>Magnoliopsida</taxon>
        <taxon>eudicotyledons</taxon>
        <taxon>Gunneridae</taxon>
        <taxon>Pentapetalae</taxon>
        <taxon>asterids</taxon>
        <taxon>lamiids</taxon>
        <taxon>Solanales</taxon>
        <taxon>Solanaceae</taxon>
        <taxon>Solanoideae</taxon>
        <taxon>Solaneae</taxon>
        <taxon>Solanum</taxon>
    </lineage>
</organism>
<evidence type="ECO:0000256" key="2">
    <source>
        <dbReference type="ARBA" id="ARBA00002149"/>
    </source>
</evidence>
<keyword evidence="10" id="KW-0809">Transit peptide</keyword>
<dbReference type="GO" id="GO:0051537">
    <property type="term" value="F:2 iron, 2 sulfur cluster binding"/>
    <property type="evidence" value="ECO:0007669"/>
    <property type="project" value="UniProtKB-KW"/>
</dbReference>
<dbReference type="InterPro" id="IPR017941">
    <property type="entry name" value="Rieske_2Fe-2S"/>
</dbReference>
<evidence type="ECO:0000256" key="6">
    <source>
        <dbReference type="ARBA" id="ARBA00012763"/>
    </source>
</evidence>
<dbReference type="Gene3D" id="2.102.10.10">
    <property type="entry name" value="Rieske [2Fe-2S] iron-sulphur domain"/>
    <property type="match status" value="1"/>
</dbReference>
<dbReference type="Gene3D" id="3.90.380.10">
    <property type="entry name" value="Naphthalene 1,2-dioxygenase Alpha Subunit, Chain A, domain 1"/>
    <property type="match status" value="2"/>
</dbReference>
<dbReference type="PANTHER" id="PTHR43756:SF5">
    <property type="entry name" value="CHOLINE MONOOXYGENASE, CHLOROPLASTIC"/>
    <property type="match status" value="1"/>
</dbReference>
<dbReference type="PROSITE" id="PS00570">
    <property type="entry name" value="RING_HYDROXYL_ALPHA"/>
    <property type="match status" value="1"/>
</dbReference>
<keyword evidence="11" id="KW-0560">Oxidoreductase</keyword>
<evidence type="ECO:0000256" key="13">
    <source>
        <dbReference type="ARBA" id="ARBA00023014"/>
    </source>
</evidence>
<keyword evidence="19" id="KW-1185">Reference proteome</keyword>
<evidence type="ECO:0000313" key="18">
    <source>
        <dbReference type="EMBL" id="KAL3362942.1"/>
    </source>
</evidence>
<dbReference type="Pfam" id="PF00355">
    <property type="entry name" value="Rieske"/>
    <property type="match status" value="1"/>
</dbReference>
<evidence type="ECO:0000256" key="1">
    <source>
        <dbReference type="ARBA" id="ARBA00001962"/>
    </source>
</evidence>
<dbReference type="AlphaFoldDB" id="A0ABD2U5V9"/>
<evidence type="ECO:0000256" key="14">
    <source>
        <dbReference type="ARBA" id="ARBA00023027"/>
    </source>
</evidence>